<keyword evidence="5 12" id="KW-0479">Metal-binding</keyword>
<comment type="function">
    <text evidence="12">Stores iron in a soluble, non-toxic, readily available form. Important for iron homeostasis. Iron is taken up in the ferrous form and deposited as ferric hydroxides after oxidation.</text>
</comment>
<dbReference type="GO" id="GO:0008199">
    <property type="term" value="F:ferric iron binding"/>
    <property type="evidence" value="ECO:0007669"/>
    <property type="project" value="InterPro"/>
</dbReference>
<comment type="subcellular location">
    <subcellularLocation>
        <location evidence="2">Cytoplasmic vesicle</location>
        <location evidence="2">Autophagosome</location>
    </subcellularLocation>
    <subcellularLocation>
        <location evidence="1">Lysosome</location>
    </subcellularLocation>
</comment>
<evidence type="ECO:0000256" key="8">
    <source>
        <dbReference type="ARBA" id="ARBA00023228"/>
    </source>
</evidence>
<comment type="function">
    <text evidence="10">Stores iron in a soluble, non-toxic, readily available form. Important for iron homeostasis. Has ferroxidase activity. Iron is taken up in the ferrous form and deposited as ferric hydroxides after oxidation. Also plays a role in delivery of iron to cells. Mediates iron uptake in capsule cells of the developing kidney. Delivery to lysosomes is mediated by the cargo receptor NCOA4 for autophagic degradation and release of iron.</text>
</comment>
<comment type="subunit">
    <text evidence="9">Oligomer of 24 subunits. There are two types of subunits: L (light) chain and H (heavy) chain. The major chain can be light or heavy, depending on the species and tissue type. The functional molecule forms a roughly spherical shell with a diameter of 12 nm and contains a central cavity into which the insoluble mineral iron core is deposited. Interacts with NCOA4; NCOA4 promotes targeting of the iron-binding ferritin complex to autolysosomes following starvation or iron depletion.</text>
</comment>
<dbReference type="InterPro" id="IPR012347">
    <property type="entry name" value="Ferritin-like"/>
</dbReference>
<feature type="non-terminal residue" evidence="15">
    <location>
        <position position="225"/>
    </location>
</feature>
<evidence type="ECO:0000256" key="11">
    <source>
        <dbReference type="ARBA" id="ARBA00047990"/>
    </source>
</evidence>
<dbReference type="InterPro" id="IPR009078">
    <property type="entry name" value="Ferritin-like_SF"/>
</dbReference>
<comment type="caution">
    <text evidence="15">The sequence shown here is derived from an EMBL/GenBank/DDBJ whole genome shotgun (WGS) entry which is preliminary data.</text>
</comment>
<proteinExistence type="inferred from homology"/>
<evidence type="ECO:0000256" key="7">
    <source>
        <dbReference type="ARBA" id="ARBA00023004"/>
    </source>
</evidence>
<dbReference type="EMBL" id="MKHE01000015">
    <property type="protein sequence ID" value="OWK08091.1"/>
    <property type="molecule type" value="Genomic_DNA"/>
</dbReference>
<dbReference type="Proteomes" id="UP000242450">
    <property type="component" value="Chromosome 15"/>
</dbReference>
<evidence type="ECO:0000313" key="16">
    <source>
        <dbReference type="Proteomes" id="UP000242450"/>
    </source>
</evidence>
<dbReference type="GO" id="GO:0008198">
    <property type="term" value="F:ferrous iron binding"/>
    <property type="evidence" value="ECO:0007669"/>
    <property type="project" value="TreeGrafter"/>
</dbReference>
<dbReference type="GO" id="GO:0006879">
    <property type="term" value="P:intracellular iron ion homeostasis"/>
    <property type="evidence" value="ECO:0007669"/>
    <property type="project" value="UniProtKB-KW"/>
</dbReference>
<evidence type="ECO:0000256" key="4">
    <source>
        <dbReference type="ARBA" id="ARBA00022434"/>
    </source>
</evidence>
<dbReference type="PANTHER" id="PTHR11431:SF37">
    <property type="entry name" value="FERRITIN HEAVY CHAIN"/>
    <property type="match status" value="1"/>
</dbReference>
<keyword evidence="8" id="KW-0458">Lysosome</keyword>
<keyword evidence="16" id="KW-1185">Reference proteome</keyword>
<dbReference type="PROSITE" id="PS50905">
    <property type="entry name" value="FERRITIN_LIKE"/>
    <property type="match status" value="1"/>
</dbReference>
<dbReference type="InterPro" id="IPR001519">
    <property type="entry name" value="Ferritin"/>
</dbReference>
<keyword evidence="6" id="KW-0560">Oxidoreductase</keyword>
<dbReference type="SUPFAM" id="SSF47240">
    <property type="entry name" value="Ferritin-like"/>
    <property type="match status" value="1"/>
</dbReference>
<dbReference type="OrthoDB" id="186462at2759"/>
<evidence type="ECO:0000256" key="3">
    <source>
        <dbReference type="ARBA" id="ARBA00007513"/>
    </source>
</evidence>
<dbReference type="PROSITE" id="PS00204">
    <property type="entry name" value="FERRITIN_2"/>
    <property type="match status" value="1"/>
</dbReference>
<evidence type="ECO:0000259" key="14">
    <source>
        <dbReference type="PROSITE" id="PS50905"/>
    </source>
</evidence>
<dbReference type="InterPro" id="IPR014034">
    <property type="entry name" value="Ferritin_CS"/>
</dbReference>
<comment type="catalytic activity">
    <reaction evidence="11">
        <text>4 Fe(2+) + O2 + 4 H(+) = 4 Fe(3+) + 2 H2O</text>
        <dbReference type="Rhea" id="RHEA:11148"/>
        <dbReference type="ChEBI" id="CHEBI:15377"/>
        <dbReference type="ChEBI" id="CHEBI:15378"/>
        <dbReference type="ChEBI" id="CHEBI:15379"/>
        <dbReference type="ChEBI" id="CHEBI:29033"/>
        <dbReference type="ChEBI" id="CHEBI:29034"/>
        <dbReference type="EC" id="1.16.3.1"/>
    </reaction>
</comment>
<evidence type="ECO:0000256" key="12">
    <source>
        <dbReference type="RuleBase" id="RU361145"/>
    </source>
</evidence>
<reference evidence="15 16" key="1">
    <citation type="journal article" date="2018" name="Mol. Genet. Genomics">
        <title>The red deer Cervus elaphus genome CerEla1.0: sequencing, annotating, genes, and chromosomes.</title>
        <authorList>
            <person name="Bana N.A."/>
            <person name="Nyiri A."/>
            <person name="Nagy J."/>
            <person name="Frank K."/>
            <person name="Nagy T."/>
            <person name="Steger V."/>
            <person name="Schiller M."/>
            <person name="Lakatos P."/>
            <person name="Sugar L."/>
            <person name="Horn P."/>
            <person name="Barta E."/>
            <person name="Orosz L."/>
        </authorList>
    </citation>
    <scope>NUCLEOTIDE SEQUENCE [LARGE SCALE GENOMIC DNA]</scope>
    <source>
        <strain evidence="15">Hungarian</strain>
    </source>
</reference>
<evidence type="ECO:0000313" key="15">
    <source>
        <dbReference type="EMBL" id="OWK08091.1"/>
    </source>
</evidence>
<evidence type="ECO:0000256" key="13">
    <source>
        <dbReference type="SAM" id="MobiDB-lite"/>
    </source>
</evidence>
<dbReference type="AlphaFoldDB" id="A0A212CQ04"/>
<gene>
    <name evidence="15" type="ORF">Celaphus_00008195</name>
</gene>
<name>A0A212CQ04_CEREH</name>
<dbReference type="GO" id="GO:0044754">
    <property type="term" value="C:autolysosome"/>
    <property type="evidence" value="ECO:0007669"/>
    <property type="project" value="UniProtKB-SubCell"/>
</dbReference>
<feature type="region of interest" description="Disordered" evidence="13">
    <location>
        <begin position="152"/>
        <end position="225"/>
    </location>
</feature>
<accession>A0A212CQ04</accession>
<organism evidence="15 16">
    <name type="scientific">Cervus elaphus hippelaphus</name>
    <name type="common">European red deer</name>
    <dbReference type="NCBI Taxonomy" id="46360"/>
    <lineage>
        <taxon>Eukaryota</taxon>
        <taxon>Metazoa</taxon>
        <taxon>Chordata</taxon>
        <taxon>Craniata</taxon>
        <taxon>Vertebrata</taxon>
        <taxon>Euteleostomi</taxon>
        <taxon>Mammalia</taxon>
        <taxon>Eutheria</taxon>
        <taxon>Laurasiatheria</taxon>
        <taxon>Artiodactyla</taxon>
        <taxon>Ruminantia</taxon>
        <taxon>Pecora</taxon>
        <taxon>Cervidae</taxon>
        <taxon>Cervinae</taxon>
        <taxon>Cervus</taxon>
    </lineage>
</organism>
<dbReference type="PANTHER" id="PTHR11431">
    <property type="entry name" value="FERRITIN"/>
    <property type="match status" value="1"/>
</dbReference>
<dbReference type="Gene3D" id="1.20.1260.10">
    <property type="match status" value="2"/>
</dbReference>
<comment type="similarity">
    <text evidence="3 12">Belongs to the ferritin family.</text>
</comment>
<dbReference type="GO" id="GO:0006826">
    <property type="term" value="P:iron ion transport"/>
    <property type="evidence" value="ECO:0007669"/>
    <property type="project" value="InterPro"/>
</dbReference>
<keyword evidence="4 12" id="KW-0409">Iron storage</keyword>
<dbReference type="InterPro" id="IPR009040">
    <property type="entry name" value="Ferritin-like_diiron"/>
</dbReference>
<evidence type="ECO:0000256" key="9">
    <source>
        <dbReference type="ARBA" id="ARBA00044959"/>
    </source>
</evidence>
<feature type="domain" description="Ferritin-like diiron" evidence="14">
    <location>
        <begin position="1"/>
        <end position="60"/>
    </location>
</feature>
<evidence type="ECO:0000256" key="6">
    <source>
        <dbReference type="ARBA" id="ARBA00023002"/>
    </source>
</evidence>
<evidence type="ECO:0000256" key="10">
    <source>
        <dbReference type="ARBA" id="ARBA00045964"/>
    </source>
</evidence>
<keyword evidence="7 12" id="KW-0408">Iron</keyword>
<evidence type="ECO:0000256" key="1">
    <source>
        <dbReference type="ARBA" id="ARBA00004371"/>
    </source>
</evidence>
<evidence type="ECO:0000256" key="2">
    <source>
        <dbReference type="ARBA" id="ARBA00004419"/>
    </source>
</evidence>
<dbReference type="Pfam" id="PF00210">
    <property type="entry name" value="Ferritin"/>
    <property type="match status" value="1"/>
</dbReference>
<protein>
    <recommendedName>
        <fullName evidence="12">Ferritin</fullName>
    </recommendedName>
</protein>
<dbReference type="InterPro" id="IPR008331">
    <property type="entry name" value="Ferritin_DPS_dom"/>
</dbReference>
<sequence>MECALCLARNVNQSLLELHKLATEKNDLHLCDFIETHYLNEHVEAIKELGDHMTTLHKMGAPGSGIAEYLFDKHTVGHSGGSHQLPGQHASVGFLHLTSFRVSVCVCMSVYLHCEDVALEGVSHIFCEWDQEKQEGSKYLLKCKTRELLPRQAGETHQEDEQPPDQPPQAGRFPGWAGLSVSSKGSHDREPLQPGGLGGAPLVSGQKPRSAATRQLFNHPGILAQ</sequence>
<evidence type="ECO:0000256" key="5">
    <source>
        <dbReference type="ARBA" id="ARBA00022723"/>
    </source>
</evidence>